<keyword evidence="6" id="KW-0482">Metalloprotease</keyword>
<dbReference type="EMBL" id="CP102453">
    <property type="protein sequence ID" value="UUX34028.1"/>
    <property type="molecule type" value="Genomic_DNA"/>
</dbReference>
<dbReference type="InterPro" id="IPR025657">
    <property type="entry name" value="RadC_JAB"/>
</dbReference>
<evidence type="ECO:0000256" key="3">
    <source>
        <dbReference type="ARBA" id="ARBA00022723"/>
    </source>
</evidence>
<keyword evidence="3" id="KW-0479">Metal-binding</keyword>
<protein>
    <submittedName>
        <fullName evidence="9">DNA repair protein RadC</fullName>
    </submittedName>
</protein>
<dbReference type="NCBIfam" id="NF000642">
    <property type="entry name" value="PRK00024.1"/>
    <property type="match status" value="1"/>
</dbReference>
<dbReference type="Gene3D" id="1.10.150.20">
    <property type="entry name" value="5' to 3' exonuclease, C-terminal subdomain"/>
    <property type="match status" value="1"/>
</dbReference>
<reference evidence="9 10" key="1">
    <citation type="submission" date="2022-08" db="EMBL/GenBank/DDBJ databases">
        <title>Aerococcaceae sp. nov isolated from spoiled eye mask.</title>
        <authorList>
            <person name="Zhou G."/>
            <person name="Xie X.-B."/>
            <person name="Shi Q.-S."/>
            <person name="Wang Y.-S."/>
            <person name="Wen X."/>
            <person name="Peng H."/>
            <person name="Yang X.-J."/>
            <person name="Tao H.-B."/>
            <person name="Huang X.-M."/>
        </authorList>
    </citation>
    <scope>NUCLEOTIDE SEQUENCE [LARGE SCALE GENOMIC DNA]</scope>
    <source>
        <strain evidence="10">DM20194951</strain>
    </source>
</reference>
<evidence type="ECO:0000256" key="5">
    <source>
        <dbReference type="ARBA" id="ARBA00022833"/>
    </source>
</evidence>
<dbReference type="InterPro" id="IPR046778">
    <property type="entry name" value="UPF0758_N"/>
</dbReference>
<comment type="similarity">
    <text evidence="1 7">Belongs to the UPF0758 family.</text>
</comment>
<dbReference type="PANTHER" id="PTHR30471:SF3">
    <property type="entry name" value="UPF0758 PROTEIN YEES-RELATED"/>
    <property type="match status" value="1"/>
</dbReference>
<gene>
    <name evidence="9" type="primary">radC</name>
    <name evidence="9" type="ORF">NRE15_14270</name>
</gene>
<dbReference type="PROSITE" id="PS01302">
    <property type="entry name" value="UPF0758"/>
    <property type="match status" value="1"/>
</dbReference>
<evidence type="ECO:0000313" key="9">
    <source>
        <dbReference type="EMBL" id="UUX34028.1"/>
    </source>
</evidence>
<name>A0ABY5P5J8_9LACT</name>
<keyword evidence="5" id="KW-0862">Zinc</keyword>
<dbReference type="NCBIfam" id="TIGR00608">
    <property type="entry name" value="radc"/>
    <property type="match status" value="1"/>
</dbReference>
<dbReference type="Proteomes" id="UP001315967">
    <property type="component" value="Chromosome"/>
</dbReference>
<dbReference type="Pfam" id="PF04002">
    <property type="entry name" value="RadC"/>
    <property type="match status" value="1"/>
</dbReference>
<evidence type="ECO:0000313" key="10">
    <source>
        <dbReference type="Proteomes" id="UP001315967"/>
    </source>
</evidence>
<accession>A0ABY5P5J8</accession>
<organism evidence="9 10">
    <name type="scientific">Fundicoccus culcitae</name>
    <dbReference type="NCBI Taxonomy" id="2969821"/>
    <lineage>
        <taxon>Bacteria</taxon>
        <taxon>Bacillati</taxon>
        <taxon>Bacillota</taxon>
        <taxon>Bacilli</taxon>
        <taxon>Lactobacillales</taxon>
        <taxon>Aerococcaceae</taxon>
        <taxon>Fundicoccus</taxon>
    </lineage>
</organism>
<dbReference type="RefSeq" id="WP_313793530.1">
    <property type="nucleotide sequence ID" value="NZ_CP102453.1"/>
</dbReference>
<evidence type="ECO:0000256" key="2">
    <source>
        <dbReference type="ARBA" id="ARBA00022670"/>
    </source>
</evidence>
<evidence type="ECO:0000256" key="7">
    <source>
        <dbReference type="RuleBase" id="RU003797"/>
    </source>
</evidence>
<dbReference type="InterPro" id="IPR001405">
    <property type="entry name" value="UPF0758"/>
</dbReference>
<evidence type="ECO:0000256" key="6">
    <source>
        <dbReference type="ARBA" id="ARBA00023049"/>
    </source>
</evidence>
<dbReference type="PROSITE" id="PS50249">
    <property type="entry name" value="MPN"/>
    <property type="match status" value="1"/>
</dbReference>
<keyword evidence="2" id="KW-0645">Protease</keyword>
<evidence type="ECO:0000256" key="1">
    <source>
        <dbReference type="ARBA" id="ARBA00010243"/>
    </source>
</evidence>
<dbReference type="InterPro" id="IPR020891">
    <property type="entry name" value="UPF0758_CS"/>
</dbReference>
<sequence>MTTLINEVPLEGRPRERLKVFGAKALADHELLAILLRTGTNKTHVLKVAMEFLQHFENINELKFASLDEMQKVKGIGPTKAIEIKAAVELGIRIAQSAIPKFGQITSTRSAGEWLLHEMRDLQQEHLVVLFLNTKNEIIQKRTIFIGSVNSSVAHPREIFKEAVKYPTARLILAHNHPSGDTDPSQADLIFTKRMIACGDLMGIEVLDHIIVGEFSFISLREKSRLFEMSE</sequence>
<keyword evidence="10" id="KW-1185">Reference proteome</keyword>
<dbReference type="Gene3D" id="3.40.140.10">
    <property type="entry name" value="Cytidine Deaminase, domain 2"/>
    <property type="match status" value="1"/>
</dbReference>
<evidence type="ECO:0000259" key="8">
    <source>
        <dbReference type="PROSITE" id="PS50249"/>
    </source>
</evidence>
<feature type="domain" description="MPN" evidence="8">
    <location>
        <begin position="104"/>
        <end position="226"/>
    </location>
</feature>
<dbReference type="InterPro" id="IPR010994">
    <property type="entry name" value="RuvA_2-like"/>
</dbReference>
<proteinExistence type="inferred from homology"/>
<evidence type="ECO:0000256" key="4">
    <source>
        <dbReference type="ARBA" id="ARBA00022801"/>
    </source>
</evidence>
<dbReference type="SUPFAM" id="SSF47781">
    <property type="entry name" value="RuvA domain 2-like"/>
    <property type="match status" value="1"/>
</dbReference>
<dbReference type="InterPro" id="IPR037518">
    <property type="entry name" value="MPN"/>
</dbReference>
<dbReference type="PANTHER" id="PTHR30471">
    <property type="entry name" value="DNA REPAIR PROTEIN RADC"/>
    <property type="match status" value="1"/>
</dbReference>
<keyword evidence="4" id="KW-0378">Hydrolase</keyword>
<dbReference type="Pfam" id="PF20582">
    <property type="entry name" value="UPF0758_N"/>
    <property type="match status" value="1"/>
</dbReference>
<dbReference type="CDD" id="cd08071">
    <property type="entry name" value="MPN_DUF2466"/>
    <property type="match status" value="1"/>
</dbReference>